<dbReference type="InterPro" id="IPR050205">
    <property type="entry name" value="CDPK_Ser/Thr_kinases"/>
</dbReference>
<evidence type="ECO:0000313" key="11">
    <source>
        <dbReference type="Proteomes" id="UP000070544"/>
    </source>
</evidence>
<dbReference type="AlphaFoldDB" id="A0A139ACG7"/>
<dbReference type="SMART" id="SM00220">
    <property type="entry name" value="S_TKc"/>
    <property type="match status" value="1"/>
</dbReference>
<evidence type="ECO:0000256" key="5">
    <source>
        <dbReference type="ARBA" id="ARBA00022840"/>
    </source>
</evidence>
<comment type="similarity">
    <text evidence="7">Belongs to the protein kinase superfamily.</text>
</comment>
<name>A0A139ACG7_GONPJ</name>
<feature type="compositionally biased region" description="Basic residues" evidence="8">
    <location>
        <begin position="450"/>
        <end position="460"/>
    </location>
</feature>
<keyword evidence="4 10" id="KW-0418">Kinase</keyword>
<dbReference type="GO" id="GO:0005524">
    <property type="term" value="F:ATP binding"/>
    <property type="evidence" value="ECO:0007669"/>
    <property type="project" value="UniProtKB-UniRule"/>
</dbReference>
<proteinExistence type="inferred from homology"/>
<gene>
    <name evidence="10" type="ORF">M427DRAFT_57641</name>
</gene>
<keyword evidence="5 6" id="KW-0067">ATP-binding</keyword>
<evidence type="ECO:0000256" key="4">
    <source>
        <dbReference type="ARBA" id="ARBA00022777"/>
    </source>
</evidence>
<evidence type="ECO:0000256" key="1">
    <source>
        <dbReference type="ARBA" id="ARBA00022527"/>
    </source>
</evidence>
<dbReference type="InterPro" id="IPR008271">
    <property type="entry name" value="Ser/Thr_kinase_AS"/>
</dbReference>
<dbReference type="SUPFAM" id="SSF56112">
    <property type="entry name" value="Protein kinase-like (PK-like)"/>
    <property type="match status" value="1"/>
</dbReference>
<reference evidence="10 11" key="1">
    <citation type="journal article" date="2015" name="Genome Biol. Evol.">
        <title>Phylogenomic analyses indicate that early fungi evolved digesting cell walls of algal ancestors of land plants.</title>
        <authorList>
            <person name="Chang Y."/>
            <person name="Wang S."/>
            <person name="Sekimoto S."/>
            <person name="Aerts A.L."/>
            <person name="Choi C."/>
            <person name="Clum A."/>
            <person name="LaButti K.M."/>
            <person name="Lindquist E.A."/>
            <person name="Yee Ngan C."/>
            <person name="Ohm R.A."/>
            <person name="Salamov A.A."/>
            <person name="Grigoriev I.V."/>
            <person name="Spatafora J.W."/>
            <person name="Berbee M.L."/>
        </authorList>
    </citation>
    <scope>NUCLEOTIDE SEQUENCE [LARGE SCALE GENOMIC DNA]</scope>
    <source>
        <strain evidence="10 11">JEL478</strain>
    </source>
</reference>
<dbReference type="GO" id="GO:0004674">
    <property type="term" value="F:protein serine/threonine kinase activity"/>
    <property type="evidence" value="ECO:0007669"/>
    <property type="project" value="UniProtKB-KW"/>
</dbReference>
<sequence>MVPSILVTPPPAPSLPYGDAEIIRGTFGDWQLAPKVLGAGSFATVRKCQDIRTGLKAVAKSSTIVPDSHANHKLYVLRELATLSHLMAVPHPNIVKIFDAAFVGNTVHIIQERVGGIELFDYLKQQGGRLPVHQVRYITTQLLSALHFMHSHHVLHRDIKLDNVLVDPKTLHVTLIDFNLSTFYTDASELAEPVGCINYSSPQILEAAFGRPYKAHMGWSDLWALGVTVYGMLCGFFPFRSEHARKLYAEHTALRDRPVQFVGDHPVHPAAQAFIRRILSLESFGRISAASLLADPFITGTAFAQHETPALESALVAQALRNAVAYSRLFHPLDPVVSTTPELVSPNLAVQEAAVVRHLEATAPGGCKDRLDHLDADPATTRRCPSEETVLSEGTCESVMSETTIGDGERMFYAAVDPADAEMQSVPPPPTDIVDPPAPHRAAPVPPPRSPRRGKSKSPRRGVPGTGWKSQVPAA</sequence>
<dbReference type="InterPro" id="IPR011009">
    <property type="entry name" value="Kinase-like_dom_sf"/>
</dbReference>
<evidence type="ECO:0000256" key="8">
    <source>
        <dbReference type="SAM" id="MobiDB-lite"/>
    </source>
</evidence>
<organism evidence="10 11">
    <name type="scientific">Gonapodya prolifera (strain JEL478)</name>
    <name type="common">Monoblepharis prolifera</name>
    <dbReference type="NCBI Taxonomy" id="1344416"/>
    <lineage>
        <taxon>Eukaryota</taxon>
        <taxon>Fungi</taxon>
        <taxon>Fungi incertae sedis</taxon>
        <taxon>Chytridiomycota</taxon>
        <taxon>Chytridiomycota incertae sedis</taxon>
        <taxon>Monoblepharidomycetes</taxon>
        <taxon>Monoblepharidales</taxon>
        <taxon>Gonapodyaceae</taxon>
        <taxon>Gonapodya</taxon>
    </lineage>
</organism>
<dbReference type="Pfam" id="PF00069">
    <property type="entry name" value="Pkinase"/>
    <property type="match status" value="1"/>
</dbReference>
<dbReference type="STRING" id="1344416.A0A139ACG7"/>
<feature type="domain" description="Protein kinase" evidence="9">
    <location>
        <begin position="31"/>
        <end position="298"/>
    </location>
</feature>
<protein>
    <submittedName>
        <fullName evidence="10">Kinase-like protein</fullName>
    </submittedName>
</protein>
<dbReference type="PROSITE" id="PS50011">
    <property type="entry name" value="PROTEIN_KINASE_DOM"/>
    <property type="match status" value="1"/>
</dbReference>
<evidence type="ECO:0000259" key="9">
    <source>
        <dbReference type="PROSITE" id="PS50011"/>
    </source>
</evidence>
<dbReference type="PROSITE" id="PS00108">
    <property type="entry name" value="PROTEIN_KINASE_ST"/>
    <property type="match status" value="1"/>
</dbReference>
<dbReference type="PANTHER" id="PTHR24349">
    <property type="entry name" value="SERINE/THREONINE-PROTEIN KINASE"/>
    <property type="match status" value="1"/>
</dbReference>
<dbReference type="InterPro" id="IPR000719">
    <property type="entry name" value="Prot_kinase_dom"/>
</dbReference>
<evidence type="ECO:0000256" key="7">
    <source>
        <dbReference type="RuleBase" id="RU000304"/>
    </source>
</evidence>
<feature type="region of interest" description="Disordered" evidence="8">
    <location>
        <begin position="421"/>
        <end position="475"/>
    </location>
</feature>
<evidence type="ECO:0000256" key="3">
    <source>
        <dbReference type="ARBA" id="ARBA00022741"/>
    </source>
</evidence>
<dbReference type="PROSITE" id="PS00107">
    <property type="entry name" value="PROTEIN_KINASE_ATP"/>
    <property type="match status" value="1"/>
</dbReference>
<dbReference type="InterPro" id="IPR017441">
    <property type="entry name" value="Protein_kinase_ATP_BS"/>
</dbReference>
<dbReference type="EMBL" id="KQ965769">
    <property type="protein sequence ID" value="KXS14467.1"/>
    <property type="molecule type" value="Genomic_DNA"/>
</dbReference>
<dbReference type="OrthoDB" id="289250at2759"/>
<feature type="compositionally biased region" description="Pro residues" evidence="8">
    <location>
        <begin position="426"/>
        <end position="449"/>
    </location>
</feature>
<keyword evidence="3 6" id="KW-0547">Nucleotide-binding</keyword>
<dbReference type="Gene3D" id="1.10.510.10">
    <property type="entry name" value="Transferase(Phosphotransferase) domain 1"/>
    <property type="match status" value="1"/>
</dbReference>
<evidence type="ECO:0000256" key="6">
    <source>
        <dbReference type="PROSITE-ProRule" id="PRU10141"/>
    </source>
</evidence>
<keyword evidence="2" id="KW-0808">Transferase</keyword>
<accession>A0A139ACG7</accession>
<keyword evidence="1 7" id="KW-0723">Serine/threonine-protein kinase</keyword>
<evidence type="ECO:0000256" key="2">
    <source>
        <dbReference type="ARBA" id="ARBA00022679"/>
    </source>
</evidence>
<keyword evidence="11" id="KW-1185">Reference proteome</keyword>
<feature type="binding site" evidence="6">
    <location>
        <position position="60"/>
    </location>
    <ligand>
        <name>ATP</name>
        <dbReference type="ChEBI" id="CHEBI:30616"/>
    </ligand>
</feature>
<evidence type="ECO:0000313" key="10">
    <source>
        <dbReference type="EMBL" id="KXS14467.1"/>
    </source>
</evidence>
<dbReference type="Proteomes" id="UP000070544">
    <property type="component" value="Unassembled WGS sequence"/>
</dbReference>